<dbReference type="PIRSF" id="PIRSF000097">
    <property type="entry name" value="AKR"/>
    <property type="match status" value="1"/>
</dbReference>
<evidence type="ECO:0000313" key="6">
    <source>
        <dbReference type="EMBL" id="CAJ0589755.1"/>
    </source>
</evidence>
<feature type="signal peptide" evidence="4">
    <location>
        <begin position="1"/>
        <end position="20"/>
    </location>
</feature>
<dbReference type="InterPro" id="IPR018170">
    <property type="entry name" value="Aldo/ket_reductase_CS"/>
</dbReference>
<dbReference type="InterPro" id="IPR023210">
    <property type="entry name" value="NADP_OxRdtase_dom"/>
</dbReference>
<evidence type="ECO:0000256" key="1">
    <source>
        <dbReference type="PIRSR" id="PIRSR000097-1"/>
    </source>
</evidence>
<feature type="domain" description="NADP-dependent oxidoreductase" evidence="5">
    <location>
        <begin position="35"/>
        <end position="286"/>
    </location>
</feature>
<feature type="chain" id="PRO_5041246181" description="NADP-dependent oxidoreductase domain-containing protein" evidence="4">
    <location>
        <begin position="21"/>
        <end position="320"/>
    </location>
</feature>
<evidence type="ECO:0000313" key="7">
    <source>
        <dbReference type="Proteomes" id="UP001176961"/>
    </source>
</evidence>
<evidence type="ECO:0000256" key="3">
    <source>
        <dbReference type="PIRSR" id="PIRSR000097-3"/>
    </source>
</evidence>
<keyword evidence="7" id="KW-1185">Reference proteome</keyword>
<keyword evidence="4" id="KW-0732">Signal</keyword>
<dbReference type="AlphaFoldDB" id="A0AA36DMZ2"/>
<dbReference type="Proteomes" id="UP001176961">
    <property type="component" value="Unassembled WGS sequence"/>
</dbReference>
<gene>
    <name evidence="6" type="ORF">CYNAS_LOCUS1738</name>
</gene>
<evidence type="ECO:0000256" key="2">
    <source>
        <dbReference type="PIRSR" id="PIRSR000097-2"/>
    </source>
</evidence>
<sequence length="320" mass="36328">MFLSAILLLLGISGNFLTEAVDTIQLSTGASIPVLGLGTWQANDENELREALKTAIDSGYRLIDTAYHYHNEEAIGKILKELIDSGKVKREDLFITSKLSMGAHDPNDVEKSVEGQLKALQMDYIDLYLMHSPMPWKVDNDTFTPITAIGLSNFNATQLQNVYDNARIKPANLQVECHLYWPQDELYELCQKLNISFTAYAPLGSPGRKAKHPEMAWPDGDPLSDPVVKEIAQNHNKTPAQILLRYLIQLGRIAIPKSVKPEHIKENINIFDFTLTDEEMTKLKEVKTRTRLFIWPFSFEHPFFPFADVDKSKYPKQPKP</sequence>
<reference evidence="6" key="1">
    <citation type="submission" date="2023-07" db="EMBL/GenBank/DDBJ databases">
        <authorList>
            <consortium name="CYATHOMIX"/>
        </authorList>
    </citation>
    <scope>NUCLEOTIDE SEQUENCE</scope>
    <source>
        <strain evidence="6">N/A</strain>
    </source>
</reference>
<name>A0AA36DMZ2_CYLNA</name>
<dbReference type="Pfam" id="PF00248">
    <property type="entry name" value="Aldo_ket_red"/>
    <property type="match status" value="1"/>
</dbReference>
<accession>A0AA36DMZ2</accession>
<feature type="site" description="Lowers pKa of active site Tyr" evidence="3">
    <location>
        <position position="98"/>
    </location>
</feature>
<dbReference type="PRINTS" id="PR00069">
    <property type="entry name" value="ALDKETRDTASE"/>
</dbReference>
<dbReference type="SUPFAM" id="SSF51430">
    <property type="entry name" value="NAD(P)-linked oxidoreductase"/>
    <property type="match status" value="1"/>
</dbReference>
<dbReference type="InterPro" id="IPR036812">
    <property type="entry name" value="NAD(P)_OxRdtase_dom_sf"/>
</dbReference>
<dbReference type="PANTHER" id="PTHR11732">
    <property type="entry name" value="ALDO/KETO REDUCTASE"/>
    <property type="match status" value="1"/>
</dbReference>
<protein>
    <recommendedName>
        <fullName evidence="5">NADP-dependent oxidoreductase domain-containing protein</fullName>
    </recommendedName>
</protein>
<feature type="active site" description="Proton donor" evidence="1">
    <location>
        <position position="69"/>
    </location>
</feature>
<evidence type="ECO:0000259" key="5">
    <source>
        <dbReference type="Pfam" id="PF00248"/>
    </source>
</evidence>
<dbReference type="InterPro" id="IPR020471">
    <property type="entry name" value="AKR"/>
</dbReference>
<dbReference type="PROSITE" id="PS00798">
    <property type="entry name" value="ALDOKETO_REDUCTASE_1"/>
    <property type="match status" value="1"/>
</dbReference>
<evidence type="ECO:0000256" key="4">
    <source>
        <dbReference type="SAM" id="SignalP"/>
    </source>
</evidence>
<dbReference type="EMBL" id="CATQJL010000001">
    <property type="protein sequence ID" value="CAJ0589755.1"/>
    <property type="molecule type" value="Genomic_DNA"/>
</dbReference>
<proteinExistence type="predicted"/>
<feature type="binding site" evidence="2">
    <location>
        <position position="131"/>
    </location>
    <ligand>
        <name>substrate</name>
    </ligand>
</feature>
<dbReference type="GO" id="GO:0016491">
    <property type="term" value="F:oxidoreductase activity"/>
    <property type="evidence" value="ECO:0007669"/>
    <property type="project" value="InterPro"/>
</dbReference>
<organism evidence="6 7">
    <name type="scientific">Cylicocyclus nassatus</name>
    <name type="common">Nematode worm</name>
    <dbReference type="NCBI Taxonomy" id="53992"/>
    <lineage>
        <taxon>Eukaryota</taxon>
        <taxon>Metazoa</taxon>
        <taxon>Ecdysozoa</taxon>
        <taxon>Nematoda</taxon>
        <taxon>Chromadorea</taxon>
        <taxon>Rhabditida</taxon>
        <taxon>Rhabditina</taxon>
        <taxon>Rhabditomorpha</taxon>
        <taxon>Strongyloidea</taxon>
        <taxon>Strongylidae</taxon>
        <taxon>Cylicocyclus</taxon>
    </lineage>
</organism>
<comment type="caution">
    <text evidence="6">The sequence shown here is derived from an EMBL/GenBank/DDBJ whole genome shotgun (WGS) entry which is preliminary data.</text>
</comment>
<dbReference type="Gene3D" id="3.20.20.100">
    <property type="entry name" value="NADP-dependent oxidoreductase domain"/>
    <property type="match status" value="1"/>
</dbReference>